<reference evidence="2" key="2">
    <citation type="journal article" date="2022" name="Microb. Genom.">
        <title>A chromosome-scale genome assembly of the tomato pathogen Cladosporium fulvum reveals a compartmentalized genome architecture and the presence of a dispensable chromosome.</title>
        <authorList>
            <person name="Zaccaron A.Z."/>
            <person name="Chen L.H."/>
            <person name="Samaras A."/>
            <person name="Stergiopoulos I."/>
        </authorList>
    </citation>
    <scope>NUCLEOTIDE SEQUENCE</scope>
    <source>
        <strain evidence="2">Race5_Kim</strain>
    </source>
</reference>
<dbReference type="AlphaFoldDB" id="A0A9Q8LB72"/>
<accession>A0A9Q8LB72</accession>
<feature type="region of interest" description="Disordered" evidence="1">
    <location>
        <begin position="386"/>
        <end position="500"/>
    </location>
</feature>
<reference evidence="2" key="1">
    <citation type="submission" date="2021-12" db="EMBL/GenBank/DDBJ databases">
        <authorList>
            <person name="Zaccaron A."/>
            <person name="Stergiopoulos I."/>
        </authorList>
    </citation>
    <scope>NUCLEOTIDE SEQUENCE</scope>
    <source>
        <strain evidence="2">Race5_Kim</strain>
    </source>
</reference>
<organism evidence="2 3">
    <name type="scientific">Passalora fulva</name>
    <name type="common">Tomato leaf mold</name>
    <name type="synonym">Cladosporium fulvum</name>
    <dbReference type="NCBI Taxonomy" id="5499"/>
    <lineage>
        <taxon>Eukaryota</taxon>
        <taxon>Fungi</taxon>
        <taxon>Dikarya</taxon>
        <taxon>Ascomycota</taxon>
        <taxon>Pezizomycotina</taxon>
        <taxon>Dothideomycetes</taxon>
        <taxon>Dothideomycetidae</taxon>
        <taxon>Mycosphaerellales</taxon>
        <taxon>Mycosphaerellaceae</taxon>
        <taxon>Fulvia</taxon>
    </lineage>
</organism>
<sequence length="500" mass="55207">MNDELVTSRWSDSSEESLQRRPSLWRRGTTERTTPQAEKGKVPLHRRIAKALGLKRDSKDKVDPNDSNITGIVSNPAADFDALGRPIRYPLSQQYKEPEEPEELALRIKSQEQLIATHRIFRGPVPRQPAPGVDPRTADEDAVALRGTLELAFLAPCEKKVLFLLRRSQRVSRFRPLLEPQNELLLVNTLDYDNILAAQTLVRELPDDERQLMWSNLHGQLLAHQSYILRLVLFHPEIRITTHTRGSGVESPEPFDRPETTQFFNQVQILTKTDSRKIRWGLTATASPNNGALVKREQSAPRLRLRGGGDTSWRSLRTYHDHLRSSRSVRRIEDEERAPTILWWLAGGNNRRGRRIPTGSELRARRAAEKENMQSVGFFGTVRGVRSRKAPATKAVAGETSKEEPDDTAEAPAPDAAEEVDEPKTSPAEAWSGADDANSVAAEAPEPIDAAVVSSKAESEVGATEVAKPPPNGSDHGEDVGEGAGDTPTGVSGGDESATG</sequence>
<proteinExistence type="predicted"/>
<gene>
    <name evidence="2" type="ORF">CLAFUR5_02951</name>
</gene>
<keyword evidence="3" id="KW-1185">Reference proteome</keyword>
<evidence type="ECO:0000313" key="3">
    <source>
        <dbReference type="Proteomes" id="UP000756132"/>
    </source>
</evidence>
<protein>
    <submittedName>
        <fullName evidence="2">Uncharacterized protein</fullName>
    </submittedName>
</protein>
<dbReference type="GeneID" id="71982829"/>
<name>A0A9Q8LB72_PASFU</name>
<dbReference type="KEGG" id="ffu:CLAFUR5_02951"/>
<dbReference type="OMA" id="RITTHTR"/>
<evidence type="ECO:0000256" key="1">
    <source>
        <dbReference type="SAM" id="MobiDB-lite"/>
    </source>
</evidence>
<evidence type="ECO:0000313" key="2">
    <source>
        <dbReference type="EMBL" id="UJO14285.1"/>
    </source>
</evidence>
<dbReference type="EMBL" id="CP090164">
    <property type="protein sequence ID" value="UJO14285.1"/>
    <property type="molecule type" value="Genomic_DNA"/>
</dbReference>
<feature type="region of interest" description="Disordered" evidence="1">
    <location>
        <begin position="1"/>
        <end position="46"/>
    </location>
</feature>
<dbReference type="OrthoDB" id="3647278at2759"/>
<dbReference type="Proteomes" id="UP000756132">
    <property type="component" value="Chromosome 2"/>
</dbReference>
<dbReference type="RefSeq" id="XP_047758651.1">
    <property type="nucleotide sequence ID" value="XM_047902099.1"/>
</dbReference>